<dbReference type="EMBL" id="CP000360">
    <property type="protein sequence ID" value="ABF40142.1"/>
    <property type="molecule type" value="Genomic_DNA"/>
</dbReference>
<dbReference type="KEGG" id="aba:Acid345_1139"/>
<dbReference type="Proteomes" id="UP000002432">
    <property type="component" value="Chromosome"/>
</dbReference>
<dbReference type="InterPro" id="IPR052159">
    <property type="entry name" value="Competence_DNA_uptake"/>
</dbReference>
<dbReference type="eggNOG" id="COG2333">
    <property type="taxonomic scope" value="Bacteria"/>
</dbReference>
<dbReference type="EnsemblBacteria" id="ABF40142">
    <property type="protein sequence ID" value="ABF40142"/>
    <property type="gene ID" value="Acid345_1139"/>
</dbReference>
<evidence type="ECO:0000313" key="2">
    <source>
        <dbReference type="Proteomes" id="UP000002432"/>
    </source>
</evidence>
<dbReference type="Gene3D" id="3.60.15.10">
    <property type="entry name" value="Ribonuclease Z/Hydroxyacylglutathione hydrolase-like"/>
    <property type="match status" value="1"/>
</dbReference>
<dbReference type="HOGENOM" id="CLU_069139_0_0_0"/>
<dbReference type="STRING" id="204669.Acid345_1139"/>
<dbReference type="PANTHER" id="PTHR30619">
    <property type="entry name" value="DNA INTERNALIZATION/COMPETENCE PROTEIN COMEC/REC2"/>
    <property type="match status" value="1"/>
</dbReference>
<dbReference type="AlphaFoldDB" id="Q1ISK8"/>
<keyword evidence="1" id="KW-0378">Hydrolase</keyword>
<dbReference type="InterPro" id="IPR036866">
    <property type="entry name" value="RibonucZ/Hydroxyglut_hydro"/>
</dbReference>
<dbReference type="OrthoDB" id="418728at2"/>
<organism evidence="1 2">
    <name type="scientific">Koribacter versatilis (strain Ellin345)</name>
    <dbReference type="NCBI Taxonomy" id="204669"/>
    <lineage>
        <taxon>Bacteria</taxon>
        <taxon>Pseudomonadati</taxon>
        <taxon>Acidobacteriota</taxon>
        <taxon>Terriglobia</taxon>
        <taxon>Terriglobales</taxon>
        <taxon>Candidatus Korobacteraceae</taxon>
        <taxon>Candidatus Korobacter</taxon>
    </lineage>
</organism>
<keyword evidence="2" id="KW-1185">Reference proteome</keyword>
<dbReference type="SUPFAM" id="SSF56281">
    <property type="entry name" value="Metallo-hydrolase/oxidoreductase"/>
    <property type="match status" value="1"/>
</dbReference>
<evidence type="ECO:0000313" key="1">
    <source>
        <dbReference type="EMBL" id="ABF40142.1"/>
    </source>
</evidence>
<proteinExistence type="predicted"/>
<dbReference type="RefSeq" id="WP_011521944.1">
    <property type="nucleotide sequence ID" value="NC_008009.1"/>
</dbReference>
<protein>
    <submittedName>
        <fullName evidence="1">Hydrolase (Metallo-beta-lactamase superfamily)</fullName>
    </submittedName>
</protein>
<dbReference type="GO" id="GO:0016787">
    <property type="term" value="F:hydrolase activity"/>
    <property type="evidence" value="ECO:0007669"/>
    <property type="project" value="UniProtKB-KW"/>
</dbReference>
<gene>
    <name evidence="1" type="ordered locus">Acid345_1139</name>
</gene>
<accession>Q1ISK8</accession>
<reference evidence="1 2" key="1">
    <citation type="journal article" date="2009" name="Appl. Environ. Microbiol.">
        <title>Three genomes from the phylum Acidobacteria provide insight into the lifestyles of these microorganisms in soils.</title>
        <authorList>
            <person name="Ward N.L."/>
            <person name="Challacombe J.F."/>
            <person name="Janssen P.H."/>
            <person name="Henrissat B."/>
            <person name="Coutinho P.M."/>
            <person name="Wu M."/>
            <person name="Xie G."/>
            <person name="Haft D.H."/>
            <person name="Sait M."/>
            <person name="Badger J."/>
            <person name="Barabote R.D."/>
            <person name="Bradley B."/>
            <person name="Brettin T.S."/>
            <person name="Brinkac L.M."/>
            <person name="Bruce D."/>
            <person name="Creasy T."/>
            <person name="Daugherty S.C."/>
            <person name="Davidsen T.M."/>
            <person name="DeBoy R.T."/>
            <person name="Detter J.C."/>
            <person name="Dodson R.J."/>
            <person name="Durkin A.S."/>
            <person name="Ganapathy A."/>
            <person name="Gwinn-Giglio M."/>
            <person name="Han C.S."/>
            <person name="Khouri H."/>
            <person name="Kiss H."/>
            <person name="Kothari S.P."/>
            <person name="Madupu R."/>
            <person name="Nelson K.E."/>
            <person name="Nelson W.C."/>
            <person name="Paulsen I."/>
            <person name="Penn K."/>
            <person name="Ren Q."/>
            <person name="Rosovitz M.J."/>
            <person name="Selengut J.D."/>
            <person name="Shrivastava S."/>
            <person name="Sullivan S.A."/>
            <person name="Tapia R."/>
            <person name="Thompson L.S."/>
            <person name="Watkins K.L."/>
            <person name="Yang Q."/>
            <person name="Yu C."/>
            <person name="Zafar N."/>
            <person name="Zhou L."/>
            <person name="Kuske C.R."/>
        </authorList>
    </citation>
    <scope>NUCLEOTIDE SEQUENCE [LARGE SCALE GENOMIC DNA]</scope>
    <source>
        <strain evidence="1 2">Ellin345</strain>
    </source>
</reference>
<name>Q1ISK8_KORVE</name>
<sequence length="336" mass="37674">MATVHFLNVKNGDCSIIQHNSGRVTMIDVCNASPTEELKEQIIKAAADLQKGVNGDFRQKLFPVNPVSYLKQREIASIFRFIITHPDMDHMDGIKSVFDAFSPLNFWDHDNNKEMNFEDGSPYDEDDWNFYTLLRDGKPEHDPKRLTLFSGTAGQYYNQAEGGGQGGDGLTILAPTSGLVTQACEDKEFNDCSYVLLYRTGNNKIIFAGDSEDATWEHILANHGDAVRDVDVLIAPHHGRDSGRDWEFLDVLKPALTLFGNASSEHLAYQAWWNRGLPIITNNQANCIVLNPSVSPIDVYVTCEQFARLANPYTQYSAFYDAYYWGSAARKKAVGK</sequence>
<dbReference type="PANTHER" id="PTHR30619:SF1">
    <property type="entry name" value="RECOMBINATION PROTEIN 2"/>
    <property type="match status" value="1"/>
</dbReference>